<reference evidence="12" key="1">
    <citation type="submission" date="2015-10" db="EMBL/GenBank/DDBJ databases">
        <authorList>
            <person name="Regsiter A."/>
            <person name="william w."/>
        </authorList>
    </citation>
    <scope>NUCLEOTIDE SEQUENCE</scope>
    <source>
        <strain evidence="12">Montdore</strain>
    </source>
</reference>
<comment type="similarity">
    <text evidence="3">Belongs to the CDP-alcohol phosphatidyltransferase class-I family.</text>
</comment>
<organism evidence="12 13">
    <name type="scientific">Tuber aestivum</name>
    <name type="common">summer truffle</name>
    <dbReference type="NCBI Taxonomy" id="59557"/>
    <lineage>
        <taxon>Eukaryota</taxon>
        <taxon>Fungi</taxon>
        <taxon>Dikarya</taxon>
        <taxon>Ascomycota</taxon>
        <taxon>Pezizomycotina</taxon>
        <taxon>Pezizomycetes</taxon>
        <taxon>Pezizales</taxon>
        <taxon>Tuberaceae</taxon>
        <taxon>Tuber</taxon>
    </lineage>
</organism>
<dbReference type="GO" id="GO:0004142">
    <property type="term" value="F:diacylglycerol cholinephosphotransferase activity"/>
    <property type="evidence" value="ECO:0007669"/>
    <property type="project" value="UniProtKB-EC"/>
</dbReference>
<dbReference type="InterPro" id="IPR000462">
    <property type="entry name" value="CDP-OH_P_trans"/>
</dbReference>
<feature type="transmembrane region" description="Helical" evidence="11">
    <location>
        <begin position="261"/>
        <end position="280"/>
    </location>
</feature>
<dbReference type="InterPro" id="IPR014472">
    <property type="entry name" value="CHOPT"/>
</dbReference>
<dbReference type="EC" id="2.7.8.2" evidence="9"/>
<protein>
    <recommendedName>
        <fullName evidence="9">diacylglycerol cholinephosphotransferase</fullName>
        <ecNumber evidence="9">2.7.8.2</ecNumber>
    </recommendedName>
</protein>
<proteinExistence type="inferred from homology"/>
<dbReference type="FunFam" id="1.20.120.1760:FF:000012">
    <property type="entry name" value="sn-1,2-diacylglycerol cholinephosphotransferase"/>
    <property type="match status" value="1"/>
</dbReference>
<evidence type="ECO:0000256" key="7">
    <source>
        <dbReference type="ARBA" id="ARBA00023136"/>
    </source>
</evidence>
<name>A0A292PQS7_9PEZI</name>
<dbReference type="Pfam" id="PF01066">
    <property type="entry name" value="CDP-OH_P_transf"/>
    <property type="match status" value="1"/>
</dbReference>
<evidence type="ECO:0000256" key="8">
    <source>
        <dbReference type="ARBA" id="ARBA00037890"/>
    </source>
</evidence>
<feature type="transmembrane region" description="Helical" evidence="11">
    <location>
        <begin position="223"/>
        <end position="240"/>
    </location>
</feature>
<evidence type="ECO:0000313" key="13">
    <source>
        <dbReference type="Proteomes" id="UP001412239"/>
    </source>
</evidence>
<gene>
    <name evidence="12" type="ORF">GSTUAT00007102001</name>
</gene>
<keyword evidence="7 11" id="KW-0472">Membrane</keyword>
<evidence type="ECO:0000256" key="1">
    <source>
        <dbReference type="ARBA" id="ARBA00001946"/>
    </source>
</evidence>
<evidence type="ECO:0000256" key="5">
    <source>
        <dbReference type="ARBA" id="ARBA00022692"/>
    </source>
</evidence>
<dbReference type="GO" id="GO:0016020">
    <property type="term" value="C:membrane"/>
    <property type="evidence" value="ECO:0007669"/>
    <property type="project" value="InterPro"/>
</dbReference>
<evidence type="ECO:0000256" key="3">
    <source>
        <dbReference type="ARBA" id="ARBA00010441"/>
    </source>
</evidence>
<evidence type="ECO:0000313" key="12">
    <source>
        <dbReference type="EMBL" id="CUS08817.1"/>
    </source>
</evidence>
<comment type="pathway">
    <text evidence="8">Phospholipid metabolism; phosphatidylcholine biosynthesis; phosphatidylcholine from phosphocholine: step 2/2.</text>
</comment>
<evidence type="ECO:0000256" key="9">
    <source>
        <dbReference type="ARBA" id="ARBA00038987"/>
    </source>
</evidence>
<feature type="transmembrane region" description="Helical" evidence="11">
    <location>
        <begin position="292"/>
        <end position="312"/>
    </location>
</feature>
<evidence type="ECO:0000256" key="4">
    <source>
        <dbReference type="ARBA" id="ARBA00022679"/>
    </source>
</evidence>
<dbReference type="AlphaFoldDB" id="A0A292PQS7"/>
<feature type="transmembrane region" description="Helical" evidence="11">
    <location>
        <begin position="319"/>
        <end position="338"/>
    </location>
</feature>
<comment type="catalytic activity">
    <reaction evidence="10">
        <text>CDP-N,N-dimethylethanolamine + a 1,2-diacyl-sn-glycerol = a 1,2-diacyl-sn-glycero-3-phospho-N,N-dimethylethanolamine + CMP + H(+)</text>
        <dbReference type="Rhea" id="RHEA:33775"/>
        <dbReference type="ChEBI" id="CHEBI:15378"/>
        <dbReference type="ChEBI" id="CHEBI:17815"/>
        <dbReference type="ChEBI" id="CHEBI:60377"/>
        <dbReference type="ChEBI" id="CHEBI:64572"/>
        <dbReference type="ChEBI" id="CHEBI:65117"/>
    </reaction>
    <physiologicalReaction direction="left-to-right" evidence="10">
        <dbReference type="Rhea" id="RHEA:33776"/>
    </physiologicalReaction>
</comment>
<dbReference type="PIRSF" id="PIRSF015665">
    <property type="entry name" value="CHOPT"/>
    <property type="match status" value="1"/>
</dbReference>
<evidence type="ECO:0000256" key="6">
    <source>
        <dbReference type="ARBA" id="ARBA00022989"/>
    </source>
</evidence>
<evidence type="ECO:0000256" key="10">
    <source>
        <dbReference type="ARBA" id="ARBA00051857"/>
    </source>
</evidence>
<dbReference type="GO" id="GO:0012505">
    <property type="term" value="C:endomembrane system"/>
    <property type="evidence" value="ECO:0007669"/>
    <property type="project" value="UniProtKB-SubCell"/>
</dbReference>
<keyword evidence="13" id="KW-1185">Reference proteome</keyword>
<keyword evidence="5 11" id="KW-0812">Transmembrane</keyword>
<dbReference type="EMBL" id="LN891112">
    <property type="protein sequence ID" value="CUS08817.1"/>
    <property type="molecule type" value="Genomic_DNA"/>
</dbReference>
<dbReference type="PANTHER" id="PTHR10414">
    <property type="entry name" value="ETHANOLAMINEPHOSPHOTRANSFERASE"/>
    <property type="match status" value="1"/>
</dbReference>
<sequence>MYIRQSKLPNLRKYRYSAVDHSLVSRYILKPFYTKYFIRLFPLSMAPNLITLSGFSFVVVNLLTLLWYNPTLDRDCPGWVYASWSAGLFLYQTFDACDGTQARRTRQSGPLGELFDHAGVDAMNTTLEVVIFAGAMNLGHSWVTILTLFASLCAFYLTTWEEYHTGTLYLGIVSGPVEGVLTLCAVYAITAFKGGSFWQRPMLKALGLPCPDFLPPALRDLSFAEWYLVYGGIILAYNIVQSSRNVIRARHSKNLPITPALLGLAPFFTTWLTIPLWLSLRPEILREHILPFIFFIGASFAYQVGLIITAHLTKSPFPYFNVLSPPILAGTLDALGPFLQAKLGLGWPSVLGGGPYTIAYVLACLGLSIGVYGSFVVDVITNICDYLDIWCLSIKHPYDPNAPEKKVE</sequence>
<keyword evidence="6 11" id="KW-1133">Transmembrane helix</keyword>
<feature type="transmembrane region" description="Helical" evidence="11">
    <location>
        <begin position="169"/>
        <end position="192"/>
    </location>
</feature>
<comment type="cofactor">
    <cofactor evidence="1">
        <name>Mg(2+)</name>
        <dbReference type="ChEBI" id="CHEBI:18420"/>
    </cofactor>
</comment>
<dbReference type="Proteomes" id="UP001412239">
    <property type="component" value="Unassembled WGS sequence"/>
</dbReference>
<accession>A0A292PQS7</accession>
<evidence type="ECO:0000256" key="2">
    <source>
        <dbReference type="ARBA" id="ARBA00004127"/>
    </source>
</evidence>
<feature type="transmembrane region" description="Helical" evidence="11">
    <location>
        <begin position="129"/>
        <end position="157"/>
    </location>
</feature>
<dbReference type="InterPro" id="IPR043130">
    <property type="entry name" value="CDP-OH_PTrfase_TM_dom"/>
</dbReference>
<evidence type="ECO:0000256" key="11">
    <source>
        <dbReference type="SAM" id="Phobius"/>
    </source>
</evidence>
<feature type="transmembrane region" description="Helical" evidence="11">
    <location>
        <begin position="358"/>
        <end position="380"/>
    </location>
</feature>
<comment type="subcellular location">
    <subcellularLocation>
        <location evidence="2">Endomembrane system</location>
        <topology evidence="2">Multi-pass membrane protein</topology>
    </subcellularLocation>
</comment>
<dbReference type="Gene3D" id="1.20.120.1760">
    <property type="match status" value="1"/>
</dbReference>
<dbReference type="PANTHER" id="PTHR10414:SF37">
    <property type="entry name" value="BB IN A BOXCAR, ISOFORM C"/>
    <property type="match status" value="1"/>
</dbReference>
<keyword evidence="4" id="KW-0808">Transferase</keyword>